<name>A0AAD8YEC7_9STRA</name>
<dbReference type="Proteomes" id="UP001224775">
    <property type="component" value="Unassembled WGS sequence"/>
</dbReference>
<dbReference type="Pfam" id="PF08856">
    <property type="entry name" value="DUF1826"/>
    <property type="match status" value="1"/>
</dbReference>
<keyword evidence="1" id="KW-1133">Transmembrane helix</keyword>
<feature type="transmembrane region" description="Helical" evidence="1">
    <location>
        <begin position="12"/>
        <end position="31"/>
    </location>
</feature>
<accession>A0AAD8YEC7</accession>
<reference evidence="2" key="1">
    <citation type="submission" date="2023-06" db="EMBL/GenBank/DDBJ databases">
        <title>Survivors Of The Sea: Transcriptome response of Skeletonema marinoi to long-term dormancy.</title>
        <authorList>
            <person name="Pinder M.I.M."/>
            <person name="Kourtchenko O."/>
            <person name="Robertson E.K."/>
            <person name="Larsson T."/>
            <person name="Maumus F."/>
            <person name="Osuna-Cruz C.M."/>
            <person name="Vancaester E."/>
            <person name="Stenow R."/>
            <person name="Vandepoele K."/>
            <person name="Ploug H."/>
            <person name="Bruchert V."/>
            <person name="Godhe A."/>
            <person name="Topel M."/>
        </authorList>
    </citation>
    <scope>NUCLEOTIDE SEQUENCE</scope>
    <source>
        <strain evidence="2">R05AC</strain>
    </source>
</reference>
<evidence type="ECO:0000256" key="1">
    <source>
        <dbReference type="SAM" id="Phobius"/>
    </source>
</evidence>
<dbReference type="InterPro" id="IPR014955">
    <property type="entry name" value="DUF1826"/>
</dbReference>
<dbReference type="EMBL" id="JATAAI010000008">
    <property type="protein sequence ID" value="KAK1743905.1"/>
    <property type="molecule type" value="Genomic_DNA"/>
</dbReference>
<evidence type="ECO:0000313" key="3">
    <source>
        <dbReference type="Proteomes" id="UP001224775"/>
    </source>
</evidence>
<keyword evidence="1" id="KW-0812">Transmembrane</keyword>
<keyword evidence="3" id="KW-1185">Reference proteome</keyword>
<proteinExistence type="predicted"/>
<sequence length="368" mass="40864">MTIAAATRIIHWCIVLHLSLLQIVGITSFQFRRNNPAFLCISKSIPNAQGRTHDVALSPLLAELSSTVTAADEQQQQQQEQHHRHAIFQHTNAVSKSFPIPHPDIWHKFVTPTSREEESNRNNNSSPSFWEQLLSSAQNKVKNNEKQNQLVNDVTVQFDDATTGAQELVKQCQLFTQRSDDTTDGKQSTLLPENTMMEQEITQHLADVLSYFQAVAGNDNSNIKCQARIVSSIGKNGIKCPRWHADHVPVRLVMSIIGPGCEYIPHEVEIMGSSSNSRLVDRNALNTLDEDDTRIANDIIVPPNLNTEKTGVISAKEGDAVLLMGRAWEDSSEGDFTDDAKLAAVHRSPLLSSGQERILLTVDLVPHS</sequence>
<protein>
    <submittedName>
        <fullName evidence="2">Uncharacterized protein</fullName>
    </submittedName>
</protein>
<evidence type="ECO:0000313" key="2">
    <source>
        <dbReference type="EMBL" id="KAK1743905.1"/>
    </source>
</evidence>
<dbReference type="AlphaFoldDB" id="A0AAD8YEC7"/>
<keyword evidence="1" id="KW-0472">Membrane</keyword>
<gene>
    <name evidence="2" type="ORF">QTG54_005502</name>
</gene>
<comment type="caution">
    <text evidence="2">The sequence shown here is derived from an EMBL/GenBank/DDBJ whole genome shotgun (WGS) entry which is preliminary data.</text>
</comment>
<organism evidence="2 3">
    <name type="scientific">Skeletonema marinoi</name>
    <dbReference type="NCBI Taxonomy" id="267567"/>
    <lineage>
        <taxon>Eukaryota</taxon>
        <taxon>Sar</taxon>
        <taxon>Stramenopiles</taxon>
        <taxon>Ochrophyta</taxon>
        <taxon>Bacillariophyta</taxon>
        <taxon>Coscinodiscophyceae</taxon>
        <taxon>Thalassiosirophycidae</taxon>
        <taxon>Thalassiosirales</taxon>
        <taxon>Skeletonemataceae</taxon>
        <taxon>Skeletonema</taxon>
        <taxon>Skeletonema marinoi-dohrnii complex</taxon>
    </lineage>
</organism>